<feature type="region of interest" description="Disordered" evidence="1">
    <location>
        <begin position="1"/>
        <end position="22"/>
    </location>
</feature>
<comment type="caution">
    <text evidence="2">The sequence shown here is derived from an EMBL/GenBank/DDBJ whole genome shotgun (WGS) entry which is preliminary data.</text>
</comment>
<protein>
    <submittedName>
        <fullName evidence="2">Uncharacterized protein</fullName>
    </submittedName>
</protein>
<feature type="compositionally biased region" description="Polar residues" evidence="1">
    <location>
        <begin position="1"/>
        <end position="13"/>
    </location>
</feature>
<dbReference type="KEGG" id="smy:BJP26_15205"/>
<name>A0A175Y652_9SPHN</name>
<reference evidence="2" key="1">
    <citation type="submission" date="2016-03" db="EMBL/GenBank/DDBJ databases">
        <title>Sphingomonas melonis TY, whole genome shotgun sequencing.</title>
        <authorList>
            <person name="Wang H."/>
            <person name="Zhu P."/>
        </authorList>
    </citation>
    <scope>NUCLEOTIDE SEQUENCE [LARGE SCALE GENOMIC DNA]</scope>
    <source>
        <strain evidence="2">TY</strain>
    </source>
</reference>
<dbReference type="AlphaFoldDB" id="A0A175Y652"/>
<evidence type="ECO:0000313" key="3">
    <source>
        <dbReference type="Proteomes" id="UP000078460"/>
    </source>
</evidence>
<accession>A0A175Y652</accession>
<dbReference type="Proteomes" id="UP000078460">
    <property type="component" value="Unassembled WGS sequence"/>
</dbReference>
<evidence type="ECO:0000313" key="2">
    <source>
        <dbReference type="EMBL" id="KZB95829.1"/>
    </source>
</evidence>
<evidence type="ECO:0000256" key="1">
    <source>
        <dbReference type="SAM" id="MobiDB-lite"/>
    </source>
</evidence>
<dbReference type="OrthoDB" id="9877364at2"/>
<organism evidence="2 3">
    <name type="scientific">Sphingomonas melonis TY</name>
    <dbReference type="NCBI Taxonomy" id="621456"/>
    <lineage>
        <taxon>Bacteria</taxon>
        <taxon>Pseudomonadati</taxon>
        <taxon>Pseudomonadota</taxon>
        <taxon>Alphaproteobacteria</taxon>
        <taxon>Sphingomonadales</taxon>
        <taxon>Sphingomonadaceae</taxon>
        <taxon>Sphingomonas</taxon>
    </lineage>
</organism>
<dbReference type="EMBL" id="LQCK02000010">
    <property type="protein sequence ID" value="KZB95829.1"/>
    <property type="molecule type" value="Genomic_DNA"/>
</dbReference>
<sequence>MTSMATHPDSVTSKNRKPAVLGRSAATGRFVMAPVATKKGTVSDKQITAAVKSVLAKKK</sequence>
<keyword evidence="3" id="KW-1185">Reference proteome</keyword>
<gene>
    <name evidence="2" type="ORF">AVM11_16200</name>
</gene>
<dbReference type="STRING" id="621456.BJP26_15205"/>
<proteinExistence type="predicted"/>